<gene>
    <name evidence="2" type="ORF">MC7420_5710</name>
</gene>
<organism evidence="2 3">
    <name type="scientific">Coleofasciculus chthonoplastes PCC 7420</name>
    <dbReference type="NCBI Taxonomy" id="118168"/>
    <lineage>
        <taxon>Bacteria</taxon>
        <taxon>Bacillati</taxon>
        <taxon>Cyanobacteriota</taxon>
        <taxon>Cyanophyceae</taxon>
        <taxon>Coleofasciculales</taxon>
        <taxon>Coleofasciculaceae</taxon>
        <taxon>Coleofasciculus</taxon>
    </lineage>
</organism>
<proteinExistence type="predicted"/>
<dbReference type="HOGENOM" id="CLU_061545_2_1_3"/>
<dbReference type="RefSeq" id="WP_006102594.1">
    <property type="nucleotide sequence ID" value="NZ_DS989855.1"/>
</dbReference>
<reference evidence="2 3" key="1">
    <citation type="submission" date="2008-07" db="EMBL/GenBank/DDBJ databases">
        <authorList>
            <person name="Tandeau de Marsac N."/>
            <person name="Ferriera S."/>
            <person name="Johnson J."/>
            <person name="Kravitz S."/>
            <person name="Beeson K."/>
            <person name="Sutton G."/>
            <person name="Rogers Y.-H."/>
            <person name="Friedman R."/>
            <person name="Frazier M."/>
            <person name="Venter J.C."/>
        </authorList>
    </citation>
    <scope>NUCLEOTIDE SEQUENCE [LARGE SCALE GENOMIC DNA]</scope>
    <source>
        <strain evidence="2 3">PCC 7420</strain>
    </source>
</reference>
<evidence type="ECO:0000256" key="1">
    <source>
        <dbReference type="SAM" id="MobiDB-lite"/>
    </source>
</evidence>
<sequence length="277" mass="30318">MVWTQLPRYLALISASVLLELGIVPSFFIATQAQTQTPSHVQSKRVIFKPNPDQPAPDITTGGGRRNDGQCSQDQPVAGEATNSQLLTVLVPSVLVTPEFKQSDPSPVSINFQLTVSEKATFLVYVPETSANVLELRVEDEEGQQVGETARRELTETPGIYRISLPETTLPLDVGKDYKWLVSMTCQVGDPNDPFVEGLIRRVSPDSRLTRSLDQVSGLDKVAVYAEAGIWQDALVNLAALRQTQPNNPEVVSAWQNLLQQAGLEDITDAPLILSQD</sequence>
<dbReference type="eggNOG" id="COG3087">
    <property type="taxonomic scope" value="Bacteria"/>
</dbReference>
<dbReference type="Proteomes" id="UP000003835">
    <property type="component" value="Unassembled WGS sequence"/>
</dbReference>
<keyword evidence="3" id="KW-1185">Reference proteome</keyword>
<name>B4VW02_9CYAN</name>
<evidence type="ECO:0000313" key="3">
    <source>
        <dbReference type="Proteomes" id="UP000003835"/>
    </source>
</evidence>
<evidence type="ECO:0000313" key="2">
    <source>
        <dbReference type="EMBL" id="EDX73830.1"/>
    </source>
</evidence>
<dbReference type="STRING" id="118168.MC7420_5710"/>
<protein>
    <submittedName>
        <fullName evidence="2">Conserved domain protein</fullName>
    </submittedName>
</protein>
<accession>B4VW02</accession>
<dbReference type="InterPro" id="IPR010328">
    <property type="entry name" value="DUF928"/>
</dbReference>
<dbReference type="EMBL" id="DS989855">
    <property type="protein sequence ID" value="EDX73830.1"/>
    <property type="molecule type" value="Genomic_DNA"/>
</dbReference>
<dbReference type="AlphaFoldDB" id="B4VW02"/>
<feature type="region of interest" description="Disordered" evidence="1">
    <location>
        <begin position="40"/>
        <end position="77"/>
    </location>
</feature>
<dbReference type="Pfam" id="PF06051">
    <property type="entry name" value="DUF928"/>
    <property type="match status" value="1"/>
</dbReference>